<dbReference type="AlphaFoldDB" id="A0A1A9RFX7"/>
<evidence type="ECO:0000313" key="9">
    <source>
        <dbReference type="Proteomes" id="UP000078003"/>
    </source>
</evidence>
<sequence length="264" mass="30409">MIPAYIISLANQQDRREHMQQECARVGIEATFIDAVDMRQASQSDIERLSSRLLHKKTKKQRWLTRGELGCALSHHQVYAHIVRQQHPYALVLEDDAEFISNPQPLLNEGYLKALSAQYPFDILILGYVKTLPHQLPYYYRRIPIKHRAKMNTDGNTIYFGTPWEQYGCGTVAYIISREGAEKLCRATQSPCATADDWLYFEQHHGLRILHSRPAFVLEALEKFDSTIRQEKAGFLQPKTSSVIIRSIKGYLKHIGMNYLGMKS</sequence>
<dbReference type="UniPathway" id="UPA00501"/>
<evidence type="ECO:0000256" key="3">
    <source>
        <dbReference type="ARBA" id="ARBA00006721"/>
    </source>
</evidence>
<comment type="caution">
    <text evidence="8">The sequence shown here is derived from an EMBL/GenBank/DDBJ whole genome shotgun (WGS) entry which is preliminary data.</text>
</comment>
<dbReference type="GO" id="GO:0009103">
    <property type="term" value="P:lipopolysaccharide biosynthetic process"/>
    <property type="evidence" value="ECO:0007669"/>
    <property type="project" value="UniProtKB-KW"/>
</dbReference>
<reference evidence="9" key="1">
    <citation type="submission" date="2016-05" db="EMBL/GenBank/DDBJ databases">
        <title>Draft genome of Corynebacterium afermentans subsp. afermentans LCDC 88199T.</title>
        <authorList>
            <person name="Bernier A.-M."/>
            <person name="Bernard K."/>
        </authorList>
    </citation>
    <scope>NUCLEOTIDE SEQUENCE [LARGE SCALE GENOMIC DNA]</scope>
    <source>
        <strain evidence="9">NML01-0328</strain>
    </source>
</reference>
<gene>
    <name evidence="8" type="ORF">A7P85_04840</name>
</gene>
<evidence type="ECO:0000313" key="8">
    <source>
        <dbReference type="EMBL" id="OAM17088.1"/>
    </source>
</evidence>
<dbReference type="EMBL" id="LXSF01000003">
    <property type="protein sequence ID" value="OAM17088.1"/>
    <property type="molecule type" value="Genomic_DNA"/>
</dbReference>
<comment type="pathway">
    <text evidence="1">Bacterial outer membrane biogenesis; lipooligosaccharide biosynthesis.</text>
</comment>
<dbReference type="CDD" id="cd06532">
    <property type="entry name" value="Glyco_transf_25"/>
    <property type="match status" value="1"/>
</dbReference>
<evidence type="ECO:0000259" key="7">
    <source>
        <dbReference type="Pfam" id="PF01755"/>
    </source>
</evidence>
<dbReference type="GO" id="GO:0016740">
    <property type="term" value="F:transferase activity"/>
    <property type="evidence" value="ECO:0007669"/>
    <property type="project" value="UniProtKB-KW"/>
</dbReference>
<name>A0A1A9RFX7_EIKCO</name>
<comment type="similarity">
    <text evidence="3">Belongs to the glycosyltransferase 25 family.</text>
</comment>
<comment type="pathway">
    <text evidence="2">Glycan metabolism; lacto-N-neotetraose biosynthesis.</text>
</comment>
<proteinExistence type="inferred from homology"/>
<protein>
    <submittedName>
        <fullName evidence="8">Glycosyltransferase</fullName>
    </submittedName>
</protein>
<keyword evidence="4" id="KW-0328">Glycosyltransferase</keyword>
<dbReference type="Proteomes" id="UP000078003">
    <property type="component" value="Unassembled WGS sequence"/>
</dbReference>
<dbReference type="InterPro" id="IPR002654">
    <property type="entry name" value="Glyco_trans_25"/>
</dbReference>
<evidence type="ECO:0000256" key="5">
    <source>
        <dbReference type="ARBA" id="ARBA00022679"/>
    </source>
</evidence>
<dbReference type="UniPathway" id="UPA00820"/>
<evidence type="ECO:0000256" key="6">
    <source>
        <dbReference type="ARBA" id="ARBA00022985"/>
    </source>
</evidence>
<dbReference type="PANTHER" id="PTHR10730:SF53">
    <property type="entry name" value="GLYCOSYLTRANSFERASE 25 FAMILY MEMBER"/>
    <property type="match status" value="1"/>
</dbReference>
<evidence type="ECO:0000256" key="2">
    <source>
        <dbReference type="ARBA" id="ARBA00005222"/>
    </source>
</evidence>
<evidence type="ECO:0000256" key="4">
    <source>
        <dbReference type="ARBA" id="ARBA00022676"/>
    </source>
</evidence>
<dbReference type="PANTHER" id="PTHR10730">
    <property type="entry name" value="PROCOLLAGEN-LYSINE,2-OXOGLUTARATE 5-DIOXYGENASE/GLYCOSYLTRANSFERASE 25 FAMILY MEMBER"/>
    <property type="match status" value="1"/>
</dbReference>
<evidence type="ECO:0000256" key="1">
    <source>
        <dbReference type="ARBA" id="ARBA00005068"/>
    </source>
</evidence>
<accession>A0A1A9RFX7</accession>
<keyword evidence="6" id="KW-0448">Lipopolysaccharide biosynthesis</keyword>
<keyword evidence="5 8" id="KW-0808">Transferase</keyword>
<feature type="domain" description="Glycosyl transferase family 25" evidence="7">
    <location>
        <begin position="1"/>
        <end position="195"/>
    </location>
</feature>
<dbReference type="RefSeq" id="WP_064084522.1">
    <property type="nucleotide sequence ID" value="NZ_LXSF01000003.1"/>
</dbReference>
<dbReference type="Pfam" id="PF01755">
    <property type="entry name" value="Glyco_transf_25"/>
    <property type="match status" value="1"/>
</dbReference>
<organism evidence="8 9">
    <name type="scientific">Eikenella corrodens</name>
    <dbReference type="NCBI Taxonomy" id="539"/>
    <lineage>
        <taxon>Bacteria</taxon>
        <taxon>Pseudomonadati</taxon>
        <taxon>Pseudomonadota</taxon>
        <taxon>Betaproteobacteria</taxon>
        <taxon>Neisseriales</taxon>
        <taxon>Neisseriaceae</taxon>
        <taxon>Eikenella</taxon>
    </lineage>
</organism>
<dbReference type="InterPro" id="IPR050757">
    <property type="entry name" value="Collagen_mod_GT25"/>
</dbReference>